<dbReference type="AlphaFoldDB" id="A0A0S3RWF9"/>
<accession>A0A0S3RWF9</accession>
<evidence type="ECO:0000313" key="2">
    <source>
        <dbReference type="Proteomes" id="UP000291084"/>
    </source>
</evidence>
<organism evidence="1 2">
    <name type="scientific">Vigna angularis var. angularis</name>
    <dbReference type="NCBI Taxonomy" id="157739"/>
    <lineage>
        <taxon>Eukaryota</taxon>
        <taxon>Viridiplantae</taxon>
        <taxon>Streptophyta</taxon>
        <taxon>Embryophyta</taxon>
        <taxon>Tracheophyta</taxon>
        <taxon>Spermatophyta</taxon>
        <taxon>Magnoliopsida</taxon>
        <taxon>eudicotyledons</taxon>
        <taxon>Gunneridae</taxon>
        <taxon>Pentapetalae</taxon>
        <taxon>rosids</taxon>
        <taxon>fabids</taxon>
        <taxon>Fabales</taxon>
        <taxon>Fabaceae</taxon>
        <taxon>Papilionoideae</taxon>
        <taxon>50 kb inversion clade</taxon>
        <taxon>NPAAA clade</taxon>
        <taxon>indigoferoid/millettioid clade</taxon>
        <taxon>Phaseoleae</taxon>
        <taxon>Vigna</taxon>
    </lineage>
</organism>
<protein>
    <submittedName>
        <fullName evidence="1">Uncharacterized protein</fullName>
    </submittedName>
</protein>
<name>A0A0S3RWF9_PHAAN</name>
<dbReference type="Proteomes" id="UP000291084">
    <property type="component" value="Chromosome 4"/>
</dbReference>
<reference evidence="1 2" key="1">
    <citation type="journal article" date="2015" name="Sci. Rep.">
        <title>The power of single molecule real-time sequencing technology in the de novo assembly of a eukaryotic genome.</title>
        <authorList>
            <person name="Sakai H."/>
            <person name="Naito K."/>
            <person name="Ogiso-Tanaka E."/>
            <person name="Takahashi Y."/>
            <person name="Iseki K."/>
            <person name="Muto C."/>
            <person name="Satou K."/>
            <person name="Teruya K."/>
            <person name="Shiroma A."/>
            <person name="Shimoji M."/>
            <person name="Hirano T."/>
            <person name="Itoh T."/>
            <person name="Kaga A."/>
            <person name="Tomooka N."/>
        </authorList>
    </citation>
    <scope>NUCLEOTIDE SEQUENCE [LARGE SCALE GENOMIC DNA]</scope>
    <source>
        <strain evidence="2">cv. Shumari</strain>
    </source>
</reference>
<proteinExistence type="predicted"/>
<feature type="non-terminal residue" evidence="1">
    <location>
        <position position="1"/>
    </location>
</feature>
<dbReference type="EMBL" id="AP015037">
    <property type="protein sequence ID" value="BAT84767.1"/>
    <property type="molecule type" value="Genomic_DNA"/>
</dbReference>
<sequence>PITLLISLELFIFCRMYLPLFIMKKLLSATSLYRRAFPSRLESSRSITLSVCFANGDGVSLSQDPSFFCSACLLVEPERSLVVCSLKTCSRVSL</sequence>
<keyword evidence="2" id="KW-1185">Reference proteome</keyword>
<gene>
    <name evidence="1" type="primary">Vigan.04G221800</name>
    <name evidence="1" type="ORF">VIGAN_04221800</name>
</gene>
<evidence type="ECO:0000313" key="1">
    <source>
        <dbReference type="EMBL" id="BAT84767.1"/>
    </source>
</evidence>